<proteinExistence type="predicted"/>
<keyword evidence="2" id="KW-0732">Signal</keyword>
<name>A0ABR2IG19_9PEZI</name>
<gene>
    <name evidence="4" type="ORF">PGQ11_008395</name>
</gene>
<feature type="chain" id="PRO_5046498737" evidence="2">
    <location>
        <begin position="25"/>
        <end position="612"/>
    </location>
</feature>
<organism evidence="4 5">
    <name type="scientific">Apiospora arundinis</name>
    <dbReference type="NCBI Taxonomy" id="335852"/>
    <lineage>
        <taxon>Eukaryota</taxon>
        <taxon>Fungi</taxon>
        <taxon>Dikarya</taxon>
        <taxon>Ascomycota</taxon>
        <taxon>Pezizomycotina</taxon>
        <taxon>Sordariomycetes</taxon>
        <taxon>Xylariomycetidae</taxon>
        <taxon>Amphisphaeriales</taxon>
        <taxon>Apiosporaceae</taxon>
        <taxon>Apiospora</taxon>
    </lineage>
</organism>
<evidence type="ECO:0000313" key="4">
    <source>
        <dbReference type="EMBL" id="KAK8862160.1"/>
    </source>
</evidence>
<evidence type="ECO:0000259" key="3">
    <source>
        <dbReference type="PROSITE" id="PS50948"/>
    </source>
</evidence>
<comment type="caution">
    <text evidence="4">The sequence shown here is derived from an EMBL/GenBank/DDBJ whole genome shotgun (WGS) entry which is preliminary data.</text>
</comment>
<dbReference type="SMART" id="SM00473">
    <property type="entry name" value="PAN_AP"/>
    <property type="match status" value="5"/>
</dbReference>
<feature type="region of interest" description="Disordered" evidence="1">
    <location>
        <begin position="106"/>
        <end position="180"/>
    </location>
</feature>
<reference evidence="4 5" key="1">
    <citation type="journal article" date="2024" name="IMA Fungus">
        <title>Apiospora arundinis, a panoply of carbohydrate-active enzymes and secondary metabolites.</title>
        <authorList>
            <person name="Sorensen T."/>
            <person name="Petersen C."/>
            <person name="Muurmann A.T."/>
            <person name="Christiansen J.V."/>
            <person name="Brundto M.L."/>
            <person name="Overgaard C.K."/>
            <person name="Boysen A.T."/>
            <person name="Wollenberg R.D."/>
            <person name="Larsen T.O."/>
            <person name="Sorensen J.L."/>
            <person name="Nielsen K.L."/>
            <person name="Sondergaard T.E."/>
        </authorList>
    </citation>
    <scope>NUCLEOTIDE SEQUENCE [LARGE SCALE GENOMIC DNA]</scope>
    <source>
        <strain evidence="4 5">AAU 773</strain>
    </source>
</reference>
<feature type="compositionally biased region" description="Pro residues" evidence="1">
    <location>
        <begin position="141"/>
        <end position="151"/>
    </location>
</feature>
<dbReference type="Gene3D" id="3.50.4.10">
    <property type="entry name" value="Hepatocyte Growth Factor"/>
    <property type="match status" value="2"/>
</dbReference>
<dbReference type="Pfam" id="PF14295">
    <property type="entry name" value="PAN_4"/>
    <property type="match status" value="1"/>
</dbReference>
<feature type="domain" description="Apple" evidence="3">
    <location>
        <begin position="181"/>
        <end position="267"/>
    </location>
</feature>
<dbReference type="EMBL" id="JAPCWZ010000005">
    <property type="protein sequence ID" value="KAK8862160.1"/>
    <property type="molecule type" value="Genomic_DNA"/>
</dbReference>
<feature type="domain" description="Apple" evidence="3">
    <location>
        <begin position="508"/>
        <end position="602"/>
    </location>
</feature>
<dbReference type="SUPFAM" id="SSF57414">
    <property type="entry name" value="Hairpin loop containing domain-like"/>
    <property type="match status" value="2"/>
</dbReference>
<protein>
    <submittedName>
        <fullName evidence="4">PAN domain containing protein</fullName>
    </submittedName>
</protein>
<feature type="compositionally biased region" description="Low complexity" evidence="1">
    <location>
        <begin position="120"/>
        <end position="140"/>
    </location>
</feature>
<dbReference type="PROSITE" id="PS50948">
    <property type="entry name" value="PAN"/>
    <property type="match status" value="2"/>
</dbReference>
<evidence type="ECO:0000256" key="1">
    <source>
        <dbReference type="SAM" id="MobiDB-lite"/>
    </source>
</evidence>
<evidence type="ECO:0000256" key="2">
    <source>
        <dbReference type="SAM" id="SignalP"/>
    </source>
</evidence>
<keyword evidence="5" id="KW-1185">Reference proteome</keyword>
<dbReference type="Pfam" id="PF00024">
    <property type="entry name" value="PAN_1"/>
    <property type="match status" value="4"/>
</dbReference>
<feature type="compositionally biased region" description="Gly residues" evidence="1">
    <location>
        <begin position="156"/>
        <end position="170"/>
    </location>
</feature>
<sequence>MGPTPSPFLKWLAVSCYVSTAAIAQQLTSVTCPTDDGAQVIKGNSQYELLCGKTIKGLPLRIVPCTDALVCAETCANDSACVHSTYDSAKGECLLKANNVVGTSHRPSWTWRYVGPAPPGSQSQGSQSQGQGSQGQGTQNPIPPPNNPPAQQPLGGNTGSGSGSGSGTGSGSSSPMMAANCPADDGKDYTTTNGITYQLKCNHNLAQAVAVRSWTVTSLQHCADMCSQDPQCVAMDFIASNNECYLKATSGPLVAQAGVHSWLPQTCPSSRAMAANVNPAIININTDLKCPQNDGKIFEAADGTWYYLQCCTDTAGAVAIDAVVATSHADCIQQCAANKNCKSATYATWGQTNCKLYGYNKFSTMHIPQIHHAFVTDPPTTAPLASDAKMCSTECPHAHGQLFVSPTGENFQMTCDKRHGTTVLRKERHKTFAACMAACATMPACHSVDYEARTLNCYLTNNVHQPGIAATAFASAHSLGCSGACSSCKDGCDSMTSGGAGNATAAECPADDGGILASGAEDFRISCGVCVHSMTSVTAPGASTLAECAQACANDPTCAAVNYMWAPSVNDYECYMHQSVEPDGVTPAMLRRNPCDVLVKQSGGMVQTPVSP</sequence>
<dbReference type="InterPro" id="IPR003609">
    <property type="entry name" value="Pan_app"/>
</dbReference>
<feature type="signal peptide" evidence="2">
    <location>
        <begin position="1"/>
        <end position="24"/>
    </location>
</feature>
<dbReference type="Proteomes" id="UP001390339">
    <property type="component" value="Unassembled WGS sequence"/>
</dbReference>
<accession>A0ABR2IG19</accession>
<evidence type="ECO:0000313" key="5">
    <source>
        <dbReference type="Proteomes" id="UP001390339"/>
    </source>
</evidence>